<feature type="non-terminal residue" evidence="15">
    <location>
        <position position="1"/>
    </location>
</feature>
<comment type="catalytic activity">
    <reaction evidence="1">
        <text>alpha-D-galactose 1-phosphate + UDP-alpha-D-glucose = alpha-D-glucose 1-phosphate + UDP-alpha-D-galactose</text>
        <dbReference type="Rhea" id="RHEA:13989"/>
        <dbReference type="ChEBI" id="CHEBI:58336"/>
        <dbReference type="ChEBI" id="CHEBI:58601"/>
        <dbReference type="ChEBI" id="CHEBI:58885"/>
        <dbReference type="ChEBI" id="CHEBI:66914"/>
        <dbReference type="EC" id="2.7.7.12"/>
    </reaction>
</comment>
<evidence type="ECO:0000256" key="11">
    <source>
        <dbReference type="ARBA" id="ARBA00023277"/>
    </source>
</evidence>
<evidence type="ECO:0000256" key="5">
    <source>
        <dbReference type="ARBA" id="ARBA00012384"/>
    </source>
</evidence>
<evidence type="ECO:0000256" key="4">
    <source>
        <dbReference type="ARBA" id="ARBA00010951"/>
    </source>
</evidence>
<evidence type="ECO:0000256" key="8">
    <source>
        <dbReference type="ARBA" id="ARBA00022723"/>
    </source>
</evidence>
<dbReference type="EMBL" id="BARS01029556">
    <property type="protein sequence ID" value="GAG05868.1"/>
    <property type="molecule type" value="Genomic_DNA"/>
</dbReference>
<dbReference type="PANTHER" id="PTHR11943:SF1">
    <property type="entry name" value="GALACTOSE-1-PHOSPHATE URIDYLYLTRANSFERASE"/>
    <property type="match status" value="1"/>
</dbReference>
<comment type="similarity">
    <text evidence="4">Belongs to the galactose-1-phosphate uridylyltransferase type 1 family.</text>
</comment>
<dbReference type="PROSITE" id="PS00117">
    <property type="entry name" value="GAL_P_UDP_TRANSF_I"/>
    <property type="match status" value="1"/>
</dbReference>
<accession>X0UZZ8</accession>
<organism evidence="15">
    <name type="scientific">marine sediment metagenome</name>
    <dbReference type="NCBI Taxonomy" id="412755"/>
    <lineage>
        <taxon>unclassified sequences</taxon>
        <taxon>metagenomes</taxon>
        <taxon>ecological metagenomes</taxon>
    </lineage>
</organism>
<evidence type="ECO:0000256" key="12">
    <source>
        <dbReference type="ARBA" id="ARBA00030549"/>
    </source>
</evidence>
<evidence type="ECO:0000256" key="7">
    <source>
        <dbReference type="ARBA" id="ARBA00022695"/>
    </source>
</evidence>
<evidence type="ECO:0000256" key="6">
    <source>
        <dbReference type="ARBA" id="ARBA00022679"/>
    </source>
</evidence>
<protein>
    <recommendedName>
        <fullName evidence="12">UDP-glucose--hexose-1-phosphate uridylyltransferase</fullName>
        <ecNumber evidence="5">2.7.7.12</ecNumber>
    </recommendedName>
    <alternativeName>
        <fullName evidence="12">UDP-glucose--hexose-1-phosphate uridylyltransferase</fullName>
    </alternativeName>
</protein>
<dbReference type="InterPro" id="IPR036265">
    <property type="entry name" value="HIT-like_sf"/>
</dbReference>
<evidence type="ECO:0000313" key="15">
    <source>
        <dbReference type="EMBL" id="GAG05868.1"/>
    </source>
</evidence>
<dbReference type="SUPFAM" id="SSF54197">
    <property type="entry name" value="HIT-like"/>
    <property type="match status" value="2"/>
</dbReference>
<keyword evidence="11" id="KW-0119">Carbohydrate metabolism</keyword>
<comment type="cofactor">
    <cofactor evidence="2">
        <name>Zn(2+)</name>
        <dbReference type="ChEBI" id="CHEBI:29105"/>
    </cofactor>
</comment>
<feature type="non-terminal residue" evidence="15">
    <location>
        <position position="263"/>
    </location>
</feature>
<evidence type="ECO:0000256" key="9">
    <source>
        <dbReference type="ARBA" id="ARBA00022833"/>
    </source>
</evidence>
<dbReference type="GO" id="GO:0008108">
    <property type="term" value="F:UDP-glucose:hexose-1-phosphate uridylyltransferase activity"/>
    <property type="evidence" value="ECO:0007669"/>
    <property type="project" value="UniProtKB-EC"/>
</dbReference>
<dbReference type="InterPro" id="IPR001937">
    <property type="entry name" value="GalP_UDPtransf1"/>
</dbReference>
<keyword evidence="6" id="KW-0808">Transferase</keyword>
<evidence type="ECO:0000256" key="1">
    <source>
        <dbReference type="ARBA" id="ARBA00001107"/>
    </source>
</evidence>
<keyword evidence="7" id="KW-0548">Nucleotidyltransferase</keyword>
<sequence>LCPGVKRAGGRINPNYSDIYVFDNDFPSLSMDTDIDAQDKAFPQDVQAQGICRVVCFSPKHNITLAEMEQSVIVRVITAFRDQFQELSSVPEIQNVIIFENKGEIIGVSNPHPHGQIYATGFVPRILAAQYSHAKQFMDNNGACLFCRILGEELADGIRIVCQNEHFAAYVPSFARHTFEIHIMSRRHVPAITGLNENEIEYLADIYREVLIRYDNVFKMPFPNITIFRNAPCAKDCNPEPYHFHIEFCPPMRSRDKLKYMAG</sequence>
<evidence type="ECO:0000256" key="2">
    <source>
        <dbReference type="ARBA" id="ARBA00001947"/>
    </source>
</evidence>
<name>X0UZZ8_9ZZZZ</name>
<evidence type="ECO:0000259" key="13">
    <source>
        <dbReference type="Pfam" id="PF01087"/>
    </source>
</evidence>
<comment type="pathway">
    <text evidence="3">Carbohydrate metabolism; galactose metabolism.</text>
</comment>
<feature type="domain" description="Galactose-1-phosphate uridyl transferase N-terminal" evidence="13">
    <location>
        <begin position="1"/>
        <end position="124"/>
    </location>
</feature>
<dbReference type="EC" id="2.7.7.12" evidence="5"/>
<dbReference type="PANTHER" id="PTHR11943">
    <property type="entry name" value="GALACTOSE-1-PHOSPHATE URIDYLYLTRANSFERASE"/>
    <property type="match status" value="1"/>
</dbReference>
<dbReference type="Gene3D" id="3.30.428.10">
    <property type="entry name" value="HIT-like"/>
    <property type="match status" value="2"/>
</dbReference>
<dbReference type="NCBIfam" id="TIGR00209">
    <property type="entry name" value="galT_1"/>
    <property type="match status" value="1"/>
</dbReference>
<keyword evidence="8" id="KW-0479">Metal-binding</keyword>
<evidence type="ECO:0000256" key="10">
    <source>
        <dbReference type="ARBA" id="ARBA00023144"/>
    </source>
</evidence>
<dbReference type="UniPathway" id="UPA00214"/>
<reference evidence="15" key="1">
    <citation type="journal article" date="2014" name="Front. Microbiol.">
        <title>High frequency of phylogenetically diverse reductive dehalogenase-homologous genes in deep subseafloor sedimentary metagenomes.</title>
        <authorList>
            <person name="Kawai M."/>
            <person name="Futagami T."/>
            <person name="Toyoda A."/>
            <person name="Takaki Y."/>
            <person name="Nishi S."/>
            <person name="Hori S."/>
            <person name="Arai W."/>
            <person name="Tsubouchi T."/>
            <person name="Morono Y."/>
            <person name="Uchiyama I."/>
            <person name="Ito T."/>
            <person name="Fujiyama A."/>
            <person name="Inagaki F."/>
            <person name="Takami H."/>
        </authorList>
    </citation>
    <scope>NUCLEOTIDE SEQUENCE</scope>
    <source>
        <strain evidence="15">Expedition CK06-06</strain>
    </source>
</reference>
<dbReference type="AlphaFoldDB" id="X0UZZ8"/>
<dbReference type="GO" id="GO:0008270">
    <property type="term" value="F:zinc ion binding"/>
    <property type="evidence" value="ECO:0007669"/>
    <property type="project" value="InterPro"/>
</dbReference>
<feature type="domain" description="Galactose-1-phosphate uridyl transferase C-terminal" evidence="14">
    <location>
        <begin position="134"/>
        <end position="254"/>
    </location>
</feature>
<keyword evidence="10" id="KW-0299">Galactose metabolism</keyword>
<dbReference type="InterPro" id="IPR019779">
    <property type="entry name" value="GalP_UDPtransf1_His-AS"/>
</dbReference>
<dbReference type="GO" id="GO:0033499">
    <property type="term" value="P:galactose catabolic process via UDP-galactose, Leloir pathway"/>
    <property type="evidence" value="ECO:0007669"/>
    <property type="project" value="TreeGrafter"/>
</dbReference>
<comment type="caution">
    <text evidence="15">The sequence shown here is derived from an EMBL/GenBank/DDBJ whole genome shotgun (WGS) entry which is preliminary data.</text>
</comment>
<keyword evidence="9" id="KW-0862">Zinc</keyword>
<proteinExistence type="inferred from homology"/>
<dbReference type="Pfam" id="PF02744">
    <property type="entry name" value="GalP_UDP_tr_C"/>
    <property type="match status" value="1"/>
</dbReference>
<gene>
    <name evidence="15" type="ORF">S01H1_46183</name>
</gene>
<dbReference type="InterPro" id="IPR005849">
    <property type="entry name" value="GalP_Utransf_N"/>
</dbReference>
<dbReference type="GO" id="GO:0005737">
    <property type="term" value="C:cytoplasm"/>
    <property type="evidence" value="ECO:0007669"/>
    <property type="project" value="TreeGrafter"/>
</dbReference>
<evidence type="ECO:0000256" key="3">
    <source>
        <dbReference type="ARBA" id="ARBA00004947"/>
    </source>
</evidence>
<evidence type="ECO:0000259" key="14">
    <source>
        <dbReference type="Pfam" id="PF02744"/>
    </source>
</evidence>
<dbReference type="Pfam" id="PF01087">
    <property type="entry name" value="GalP_UDP_transf"/>
    <property type="match status" value="1"/>
</dbReference>
<dbReference type="InterPro" id="IPR005850">
    <property type="entry name" value="GalP_Utransf_C"/>
</dbReference>